<dbReference type="Proteomes" id="UP001589619">
    <property type="component" value="Unassembled WGS sequence"/>
</dbReference>
<evidence type="ECO:0000313" key="3">
    <source>
        <dbReference type="Proteomes" id="UP001589619"/>
    </source>
</evidence>
<dbReference type="RefSeq" id="WP_344913707.1">
    <property type="nucleotide sequence ID" value="NZ_BAAAYO010000013.1"/>
</dbReference>
<dbReference type="EMBL" id="JBHMAG010000014">
    <property type="protein sequence ID" value="MFB9754347.1"/>
    <property type="molecule type" value="Genomic_DNA"/>
</dbReference>
<gene>
    <name evidence="2" type="ORF">ACFFNY_22480</name>
</gene>
<feature type="transmembrane region" description="Helical" evidence="1">
    <location>
        <begin position="125"/>
        <end position="145"/>
    </location>
</feature>
<evidence type="ECO:0000256" key="1">
    <source>
        <dbReference type="SAM" id="Phobius"/>
    </source>
</evidence>
<proteinExistence type="predicted"/>
<evidence type="ECO:0008006" key="4">
    <source>
        <dbReference type="Google" id="ProtNLM"/>
    </source>
</evidence>
<feature type="transmembrane region" description="Helical" evidence="1">
    <location>
        <begin position="165"/>
        <end position="186"/>
    </location>
</feature>
<sequence>MIRYLKEGFRTTASQTFLLLVLWLYHFVWGFLLLSVIKSIVVPLMHRFPGTHLTPDASQLFLAESQFRLMKTDISHHTIALLIAFAAARMLLTPLLNAGVYYSLHHARLNSGYRFLQGIRHLGKPFFVYYAVQLLLTFAPLYWLYPIAKNAFAHESDYTSLGLALLPWAAAYIAYGFLIRLCFIYIQLGKTQGERLSQSLGLFLRKLPVVAAVALVLLAMSGTATAAALSTSLVWAGLSALVLQQLFHIVTLLFKLWTIAAQYHVYAADTASDR</sequence>
<feature type="transmembrane region" description="Helical" evidence="1">
    <location>
        <begin position="79"/>
        <end position="104"/>
    </location>
</feature>
<feature type="transmembrane region" description="Helical" evidence="1">
    <location>
        <begin position="207"/>
        <end position="227"/>
    </location>
</feature>
<comment type="caution">
    <text evidence="2">The sequence shown here is derived from an EMBL/GenBank/DDBJ whole genome shotgun (WGS) entry which is preliminary data.</text>
</comment>
<protein>
    <recommendedName>
        <fullName evidence="4">DUF975 family protein</fullName>
    </recommendedName>
</protein>
<keyword evidence="1" id="KW-0812">Transmembrane</keyword>
<evidence type="ECO:0000313" key="2">
    <source>
        <dbReference type="EMBL" id="MFB9754347.1"/>
    </source>
</evidence>
<reference evidence="2 3" key="1">
    <citation type="submission" date="2024-09" db="EMBL/GenBank/DDBJ databases">
        <authorList>
            <person name="Sun Q."/>
            <person name="Mori K."/>
        </authorList>
    </citation>
    <scope>NUCLEOTIDE SEQUENCE [LARGE SCALE GENOMIC DNA]</scope>
    <source>
        <strain evidence="2 3">JCM 12520</strain>
    </source>
</reference>
<name>A0ABV5W197_9BACL</name>
<organism evidence="2 3">
    <name type="scientific">Paenibacillus hodogayensis</name>
    <dbReference type="NCBI Taxonomy" id="279208"/>
    <lineage>
        <taxon>Bacteria</taxon>
        <taxon>Bacillati</taxon>
        <taxon>Bacillota</taxon>
        <taxon>Bacilli</taxon>
        <taxon>Bacillales</taxon>
        <taxon>Paenibacillaceae</taxon>
        <taxon>Paenibacillus</taxon>
    </lineage>
</organism>
<keyword evidence="3" id="KW-1185">Reference proteome</keyword>
<feature type="transmembrane region" description="Helical" evidence="1">
    <location>
        <begin position="16"/>
        <end position="37"/>
    </location>
</feature>
<keyword evidence="1" id="KW-0472">Membrane</keyword>
<keyword evidence="1" id="KW-1133">Transmembrane helix</keyword>
<accession>A0ABV5W197</accession>